<dbReference type="InterPro" id="IPR012347">
    <property type="entry name" value="Ferritin-like"/>
</dbReference>
<name>A0A379LIS9_9GAMM</name>
<reference evidence="3 4" key="1">
    <citation type="submission" date="2018-06" db="EMBL/GenBank/DDBJ databases">
        <authorList>
            <consortium name="Pathogen Informatics"/>
            <person name="Doyle S."/>
        </authorList>
    </citation>
    <scope>NUCLEOTIDE SEQUENCE [LARGE SCALE GENOMIC DNA]</scope>
    <source>
        <strain evidence="3 4">NCTC10526</strain>
    </source>
</reference>
<protein>
    <submittedName>
        <fullName evidence="3">Uncharacterized protein conserved in bacteria</fullName>
    </submittedName>
</protein>
<evidence type="ECO:0000256" key="1">
    <source>
        <dbReference type="SAM" id="MobiDB-lite"/>
    </source>
</evidence>
<feature type="domain" description="DUF305" evidence="2">
    <location>
        <begin position="115"/>
        <end position="258"/>
    </location>
</feature>
<dbReference type="InterPro" id="IPR005183">
    <property type="entry name" value="DUF305_CopM-like"/>
</dbReference>
<sequence length="263" mass="29306">MINHTEDNRTVSIINKKSNNKTSKTKLLGIAALCSSALAFTACQPASEETGSEIDTEMSTETADTHDSAVDHESHDMTSNMAEHSATTEFGKEYMDSMDDMHEDMMQGMQANDADVAFAKGMLPHHEGAVDMAEIQLKYGKDETMRKLATDIIAAQEAEIKQMKNWLDANPDTEEQAYTKEMQQAYDTSMKSMHDDMMQGILSQDADMAFAKGMLPHHQGAVAMAEVQLKYGKNDEMKKLAQQIIDAQKAEIDLMQNWINQHS</sequence>
<keyword evidence="4" id="KW-1185">Reference proteome</keyword>
<evidence type="ECO:0000259" key="2">
    <source>
        <dbReference type="Pfam" id="PF03713"/>
    </source>
</evidence>
<dbReference type="PANTHER" id="PTHR36933:SF1">
    <property type="entry name" value="SLL0788 PROTEIN"/>
    <property type="match status" value="1"/>
</dbReference>
<evidence type="ECO:0000313" key="3">
    <source>
        <dbReference type="EMBL" id="SUD90519.1"/>
    </source>
</evidence>
<dbReference type="PANTHER" id="PTHR36933">
    <property type="entry name" value="SLL0788 PROTEIN"/>
    <property type="match status" value="1"/>
</dbReference>
<organism evidence="3 4">
    <name type="scientific">Psychrobacter phenylpyruvicus</name>
    <dbReference type="NCBI Taxonomy" id="29432"/>
    <lineage>
        <taxon>Bacteria</taxon>
        <taxon>Pseudomonadati</taxon>
        <taxon>Pseudomonadota</taxon>
        <taxon>Gammaproteobacteria</taxon>
        <taxon>Moraxellales</taxon>
        <taxon>Moraxellaceae</taxon>
        <taxon>Psychrobacter</taxon>
    </lineage>
</organism>
<evidence type="ECO:0000313" key="4">
    <source>
        <dbReference type="Proteomes" id="UP000254123"/>
    </source>
</evidence>
<dbReference type="Pfam" id="PF03713">
    <property type="entry name" value="DUF305"/>
    <property type="match status" value="1"/>
</dbReference>
<dbReference type="EMBL" id="UGVC01000001">
    <property type="protein sequence ID" value="SUD90519.1"/>
    <property type="molecule type" value="Genomic_DNA"/>
</dbReference>
<dbReference type="Proteomes" id="UP000254123">
    <property type="component" value="Unassembled WGS sequence"/>
</dbReference>
<dbReference type="Gene3D" id="1.20.1260.10">
    <property type="match status" value="2"/>
</dbReference>
<dbReference type="RefSeq" id="WP_081794391.1">
    <property type="nucleotide sequence ID" value="NZ_CAJHAQ010000001.1"/>
</dbReference>
<proteinExistence type="predicted"/>
<gene>
    <name evidence="3" type="ORF">NCTC10526_00850</name>
</gene>
<feature type="region of interest" description="Disordered" evidence="1">
    <location>
        <begin position="48"/>
        <end position="82"/>
    </location>
</feature>
<dbReference type="AlphaFoldDB" id="A0A379LIS9"/>
<feature type="compositionally biased region" description="Basic and acidic residues" evidence="1">
    <location>
        <begin position="63"/>
        <end position="76"/>
    </location>
</feature>
<accession>A0A379LIS9</accession>